<name>A0A8I0D2L3_9PSED</name>
<evidence type="ECO:0008006" key="2">
    <source>
        <dbReference type="Google" id="ProtNLM"/>
    </source>
</evidence>
<dbReference type="NCBIfam" id="NF045617">
    <property type="entry name" value="mostly_LP"/>
    <property type="match status" value="1"/>
</dbReference>
<dbReference type="EMBL" id="JABWQF010000061">
    <property type="protein sequence ID" value="MBC3299103.1"/>
    <property type="molecule type" value="Genomic_DNA"/>
</dbReference>
<accession>A0A8I0D2L3</accession>
<dbReference type="InterPro" id="IPR054657">
    <property type="entry name" value="T6SS_periplasmic_put"/>
</dbReference>
<sequence length="110" mass="12469">MKTLLIFPFTLILTGCPGGGKPAPIQRSVFMQGHTICFSINKNDILERYSIYYWPNKKYTVLKATDKISSSYPDTCVNVKLSKGYKYDIAYSLNGISYSDSFFIDNDGNR</sequence>
<comment type="caution">
    <text evidence="1">The sequence shown here is derived from an EMBL/GenBank/DDBJ whole genome shotgun (WGS) entry which is preliminary data.</text>
</comment>
<organism evidence="1">
    <name type="scientific">Pseudomonas tritici</name>
    <dbReference type="NCBI Taxonomy" id="2745518"/>
    <lineage>
        <taxon>Bacteria</taxon>
        <taxon>Pseudomonadati</taxon>
        <taxon>Pseudomonadota</taxon>
        <taxon>Gammaproteobacteria</taxon>
        <taxon>Pseudomonadales</taxon>
        <taxon>Pseudomonadaceae</taxon>
        <taxon>Pseudomonas</taxon>
    </lineage>
</organism>
<evidence type="ECO:0000313" key="1">
    <source>
        <dbReference type="EMBL" id="MBC3299103.1"/>
    </source>
</evidence>
<dbReference type="AlphaFoldDB" id="A0A8I0D2L3"/>
<proteinExistence type="predicted"/>
<dbReference type="PROSITE" id="PS51257">
    <property type="entry name" value="PROKAR_LIPOPROTEIN"/>
    <property type="match status" value="1"/>
</dbReference>
<protein>
    <recommendedName>
        <fullName evidence="2">Lipoprotein</fullName>
    </recommendedName>
</protein>
<reference evidence="1" key="1">
    <citation type="journal article" date="2020" name="Microorganisms">
        <title>Reliable Identification of Environmental Pseudomonas Isolates Using the rpoD Gene.</title>
        <authorList>
            <consortium name="The Broad Institute Genome Sequencing Platform"/>
            <person name="Girard L."/>
            <person name="Lood C."/>
            <person name="Rokni-Zadeh H."/>
            <person name="van Noort V."/>
            <person name="Lavigne R."/>
            <person name="De Mot R."/>
        </authorList>
    </citation>
    <scope>NUCLEOTIDE SEQUENCE [LARGE SCALE GENOMIC DNA]</scope>
    <source>
        <strain evidence="1">SWRI145</strain>
    </source>
</reference>
<gene>
    <name evidence="1" type="ORF">HU722_47075</name>
</gene>